<reference evidence="2 3" key="1">
    <citation type="submission" date="2018-05" db="EMBL/GenBank/DDBJ databases">
        <title>Genomic Encyclopedia of Type Strains, Phase IV (KMG-IV): sequencing the most valuable type-strain genomes for metagenomic binning, comparative biology and taxonomic classification.</title>
        <authorList>
            <person name="Goeker M."/>
        </authorList>
    </citation>
    <scope>NUCLEOTIDE SEQUENCE [LARGE SCALE GENOMIC DNA]</scope>
    <source>
        <strain evidence="2 3">DSM 6986</strain>
    </source>
</reference>
<keyword evidence="3" id="KW-1185">Reference proteome</keyword>
<evidence type="ECO:0000313" key="2">
    <source>
        <dbReference type="EMBL" id="PWJ83971.1"/>
    </source>
</evidence>
<feature type="compositionally biased region" description="Basic and acidic residues" evidence="1">
    <location>
        <begin position="17"/>
        <end position="46"/>
    </location>
</feature>
<evidence type="ECO:0000313" key="3">
    <source>
        <dbReference type="Proteomes" id="UP000245396"/>
    </source>
</evidence>
<dbReference type="Pfam" id="PF13770">
    <property type="entry name" value="DUF4169"/>
    <property type="match status" value="1"/>
</dbReference>
<dbReference type="InterPro" id="IPR025227">
    <property type="entry name" value="DUF4169"/>
</dbReference>
<comment type="caution">
    <text evidence="2">The sequence shown here is derived from an EMBL/GenBank/DDBJ whole genome shotgun (WGS) entry which is preliminary data.</text>
</comment>
<protein>
    <submittedName>
        <fullName evidence="2">Uncharacterized protein DUF4169</fullName>
    </submittedName>
</protein>
<dbReference type="AlphaFoldDB" id="A0A316C2V6"/>
<feature type="region of interest" description="Disordered" evidence="1">
    <location>
        <begin position="13"/>
        <end position="73"/>
    </location>
</feature>
<gene>
    <name evidence="2" type="ORF">C7441_107131</name>
</gene>
<name>A0A316C2V6_PSESE</name>
<accession>A0A316C2V6</accession>
<organism evidence="2 3">
    <name type="scientific">Pseudaminobacter salicylatoxidans</name>
    <dbReference type="NCBI Taxonomy" id="93369"/>
    <lineage>
        <taxon>Bacteria</taxon>
        <taxon>Pseudomonadati</taxon>
        <taxon>Pseudomonadota</taxon>
        <taxon>Alphaproteobacteria</taxon>
        <taxon>Hyphomicrobiales</taxon>
        <taxon>Phyllobacteriaceae</taxon>
        <taxon>Pseudaminobacter</taxon>
    </lineage>
</organism>
<dbReference type="EMBL" id="QGGG01000007">
    <property type="protein sequence ID" value="PWJ83971.1"/>
    <property type="molecule type" value="Genomic_DNA"/>
</dbReference>
<feature type="compositionally biased region" description="Basic and acidic residues" evidence="1">
    <location>
        <begin position="53"/>
        <end position="63"/>
    </location>
</feature>
<dbReference type="OrthoDB" id="7173889at2"/>
<sequence length="73" mass="8399">MALADIVNLRQFRKQKACADKEREAEQSRALHGRSKAEKQRDRKQAEQASRFIEGHKREKNDDPAPSQEGAPR</sequence>
<dbReference type="Proteomes" id="UP000245396">
    <property type="component" value="Unassembled WGS sequence"/>
</dbReference>
<dbReference type="STRING" id="1192868.GCA_000304395_01898"/>
<evidence type="ECO:0000256" key="1">
    <source>
        <dbReference type="SAM" id="MobiDB-lite"/>
    </source>
</evidence>
<proteinExistence type="predicted"/>